<feature type="active site" description="Proton donor/acceptor" evidence="1">
    <location>
        <position position="318"/>
    </location>
</feature>
<evidence type="ECO:0000256" key="2">
    <source>
        <dbReference type="PIRSR" id="PIRSR613078-2"/>
    </source>
</evidence>
<dbReference type="InterPro" id="IPR013078">
    <property type="entry name" value="His_Pase_superF_clade-1"/>
</dbReference>
<feature type="active site" description="Tele-phosphohistidine intermediate" evidence="1">
    <location>
        <position position="230"/>
    </location>
</feature>
<feature type="binding site" evidence="2">
    <location>
        <position position="329"/>
    </location>
    <ligand>
        <name>substrate</name>
    </ligand>
</feature>
<dbReference type="PANTHER" id="PTHR46192">
    <property type="entry name" value="BROAD-RANGE ACID PHOSPHATASE DET1"/>
    <property type="match status" value="1"/>
</dbReference>
<evidence type="ECO:0008006" key="6">
    <source>
        <dbReference type="Google" id="ProtNLM"/>
    </source>
</evidence>
<evidence type="ECO:0000256" key="3">
    <source>
        <dbReference type="SAM" id="MobiDB-lite"/>
    </source>
</evidence>
<feature type="binding site" evidence="2">
    <location>
        <position position="290"/>
    </location>
    <ligand>
        <name>substrate</name>
    </ligand>
</feature>
<evidence type="ECO:0000313" key="5">
    <source>
        <dbReference type="Proteomes" id="UP000053144"/>
    </source>
</evidence>
<dbReference type="InterPro" id="IPR029033">
    <property type="entry name" value="His_PPase_superfam"/>
</dbReference>
<proteinExistence type="predicted"/>
<gene>
    <name evidence="4" type="ORF">LR48_Vigan401s000700</name>
</gene>
<dbReference type="CDD" id="cd07067">
    <property type="entry name" value="HP_PGM_like"/>
    <property type="match status" value="1"/>
</dbReference>
<dbReference type="Gene3D" id="3.40.50.1240">
    <property type="entry name" value="Phosphoglycerate mutase-like"/>
    <property type="match status" value="1"/>
</dbReference>
<dbReference type="InterPro" id="IPR052765">
    <property type="entry name" value="PGM-Related"/>
</dbReference>
<evidence type="ECO:0000313" key="4">
    <source>
        <dbReference type="EMBL" id="KOM27097.1"/>
    </source>
</evidence>
<dbReference type="Proteomes" id="UP000053144">
    <property type="component" value="Unassembled WGS sequence"/>
</dbReference>
<feature type="binding site" evidence="2">
    <location>
        <begin position="229"/>
        <end position="236"/>
    </location>
    <ligand>
        <name>substrate</name>
    </ligand>
</feature>
<dbReference type="SMART" id="SM00855">
    <property type="entry name" value="PGAM"/>
    <property type="match status" value="1"/>
</dbReference>
<dbReference type="Pfam" id="PF00300">
    <property type="entry name" value="His_Phos_1"/>
    <property type="match status" value="1"/>
</dbReference>
<feature type="region of interest" description="Disordered" evidence="3">
    <location>
        <begin position="42"/>
        <end position="88"/>
    </location>
</feature>
<feature type="compositionally biased region" description="Low complexity" evidence="3">
    <location>
        <begin position="71"/>
        <end position="84"/>
    </location>
</feature>
<reference evidence="5" key="1">
    <citation type="journal article" date="2015" name="Proc. Natl. Acad. Sci. U.S.A.">
        <title>Genome sequencing of adzuki bean (Vigna angularis) provides insight into high starch and low fat accumulation and domestication.</title>
        <authorList>
            <person name="Yang K."/>
            <person name="Tian Z."/>
            <person name="Chen C."/>
            <person name="Luo L."/>
            <person name="Zhao B."/>
            <person name="Wang Z."/>
            <person name="Yu L."/>
            <person name="Li Y."/>
            <person name="Sun Y."/>
            <person name="Li W."/>
            <person name="Chen Y."/>
            <person name="Li Y."/>
            <person name="Zhang Y."/>
            <person name="Ai D."/>
            <person name="Zhao J."/>
            <person name="Shang C."/>
            <person name="Ma Y."/>
            <person name="Wu B."/>
            <person name="Wang M."/>
            <person name="Gao L."/>
            <person name="Sun D."/>
            <person name="Zhang P."/>
            <person name="Guo F."/>
            <person name="Wang W."/>
            <person name="Li Y."/>
            <person name="Wang J."/>
            <person name="Varshney R.K."/>
            <person name="Wang J."/>
            <person name="Ling H.Q."/>
            <person name="Wan P."/>
        </authorList>
    </citation>
    <scope>NUCLEOTIDE SEQUENCE</scope>
    <source>
        <strain evidence="5">cv. Jingnong 6</strain>
    </source>
</reference>
<dbReference type="PROSITE" id="PS00175">
    <property type="entry name" value="PG_MUTASE"/>
    <property type="match status" value="1"/>
</dbReference>
<protein>
    <recommendedName>
        <fullName evidence="6">Phosphoglycerate mutase-like protein AT74H</fullName>
    </recommendedName>
</protein>
<dbReference type="InterPro" id="IPR001345">
    <property type="entry name" value="PG/BPGM_mutase_AS"/>
</dbReference>
<name>A0A0L9T964_PHAAN</name>
<accession>A0A0L9T964</accession>
<dbReference type="AlphaFoldDB" id="A0A0L9T964"/>
<evidence type="ECO:0000256" key="1">
    <source>
        <dbReference type="PIRSR" id="PIRSR613078-1"/>
    </source>
</evidence>
<dbReference type="GO" id="GO:0003824">
    <property type="term" value="F:catalytic activity"/>
    <property type="evidence" value="ECO:0007669"/>
    <property type="project" value="InterPro"/>
</dbReference>
<dbReference type="SUPFAM" id="SSF53254">
    <property type="entry name" value="Phosphoglycerate mutase-like"/>
    <property type="match status" value="1"/>
</dbReference>
<dbReference type="EMBL" id="KQ258369">
    <property type="protein sequence ID" value="KOM27097.1"/>
    <property type="molecule type" value="Genomic_DNA"/>
</dbReference>
<dbReference type="Gramene" id="KOM27097">
    <property type="protein sequence ID" value="KOM27097"/>
    <property type="gene ID" value="LR48_Vigan401s000700"/>
</dbReference>
<sequence>MVELWAFDRATGSGVRTARQTRRRITPRVSVDLNQNIQYIPEQPDWTTYKDPTPASPPPSVDEYSPGNTQSVPSVPSGGTSSSRGSKRKAPLIDVVDAHFSALRSSLDVKIRYSSDYVSLFIIRNSSQTLISTANTLHTSEIVSMAVLPFPYSASPTPSLHLSQQKGLKTKLNSKTSAFSPIQCCHSQTEPFLLNGLARVSEKIPLSNPSVAASGVAVPPRPRRIILVRHGESEGNVDESVYTRIPDPKISLTEKGRAQAEACGNRIKQMIEKEHGQHWQVYFYVSPYRRTLQTLQHLARPFERSRIAGFREEPRIREQDFGNFQNREKMRVEKALRQLYGRFFYRFPDGESAADVYDRITGFRETLRTDINIGRYQPPEERKSEMNLVIVSHGLTLRVFLMRWYKWTVQQFEGLNNLGNGNMLVMEKGHGGRYSLLMHHDEEELRRFGLTDEMLIDQEWHKIARPADLNYDCPMVNSFFPHLGEETC</sequence>
<dbReference type="STRING" id="3914.A0A0L9T964"/>
<organism evidence="4 5">
    <name type="scientific">Phaseolus angularis</name>
    <name type="common">Azuki bean</name>
    <name type="synonym">Vigna angularis</name>
    <dbReference type="NCBI Taxonomy" id="3914"/>
    <lineage>
        <taxon>Eukaryota</taxon>
        <taxon>Viridiplantae</taxon>
        <taxon>Streptophyta</taxon>
        <taxon>Embryophyta</taxon>
        <taxon>Tracheophyta</taxon>
        <taxon>Spermatophyta</taxon>
        <taxon>Magnoliopsida</taxon>
        <taxon>eudicotyledons</taxon>
        <taxon>Gunneridae</taxon>
        <taxon>Pentapetalae</taxon>
        <taxon>rosids</taxon>
        <taxon>fabids</taxon>
        <taxon>Fabales</taxon>
        <taxon>Fabaceae</taxon>
        <taxon>Papilionoideae</taxon>
        <taxon>50 kb inversion clade</taxon>
        <taxon>NPAAA clade</taxon>
        <taxon>indigoferoid/millettioid clade</taxon>
        <taxon>Phaseoleae</taxon>
        <taxon>Vigna</taxon>
    </lineage>
</organism>